<name>A0AAE8YR57_9CAUD</name>
<keyword evidence="2" id="KW-1185">Reference proteome</keyword>
<gene>
    <name evidence="1" type="ORF">CHEWBECCA_10</name>
</gene>
<dbReference type="Proteomes" id="UP000827751">
    <property type="component" value="Segment"/>
</dbReference>
<dbReference type="EMBL" id="OK499972">
    <property type="protein sequence ID" value="UGO46093.1"/>
    <property type="molecule type" value="Genomic_DNA"/>
</dbReference>
<proteinExistence type="predicted"/>
<sequence length="69" mass="8136">MNKSKTYRMVSMQLMNITNIGLENELYIGDIEKMATATIDACQLFLDEKEINCLRVELYNRLKIKQKVY</sequence>
<accession>A0AAE8YR57</accession>
<protein>
    <submittedName>
        <fullName evidence="1">Uncharacterized protein</fullName>
    </submittedName>
</protein>
<reference evidence="1 2" key="1">
    <citation type="submission" date="2021-10" db="EMBL/GenBank/DDBJ databases">
        <authorList>
            <person name="Lavering E.D."/>
            <person name="James R."/>
            <person name="Fairhom J.D."/>
            <person name="Ogilvie B.H."/>
            <person name="Thurgood T.L."/>
            <person name="Robison R.A."/>
            <person name="Grose J.H."/>
        </authorList>
    </citation>
    <scope>NUCLEOTIDE SEQUENCE [LARGE SCALE GENOMIC DNA]</scope>
</reference>
<evidence type="ECO:0000313" key="1">
    <source>
        <dbReference type="EMBL" id="UGO46093.1"/>
    </source>
</evidence>
<organism evidence="1 2">
    <name type="scientific">Bacillus phage vB_BanS_Chewbecca</name>
    <dbReference type="NCBI Taxonomy" id="2894786"/>
    <lineage>
        <taxon>Viruses</taxon>
        <taxon>Duplodnaviria</taxon>
        <taxon>Heunggongvirae</taxon>
        <taxon>Uroviricota</taxon>
        <taxon>Caudoviricetes</taxon>
        <taxon>Joanripponvirinae</taxon>
        <taxon>Tsamsavirus</taxon>
        <taxon>Tsamsavirus chewbecca</taxon>
    </lineage>
</organism>
<evidence type="ECO:0000313" key="2">
    <source>
        <dbReference type="Proteomes" id="UP000827751"/>
    </source>
</evidence>